<dbReference type="PANTHER" id="PTHR32347:SF23">
    <property type="entry name" value="BLL5650 PROTEIN"/>
    <property type="match status" value="1"/>
</dbReference>
<dbReference type="EMBL" id="QNRR01000003">
    <property type="protein sequence ID" value="RBP45385.1"/>
    <property type="molecule type" value="Genomic_DNA"/>
</dbReference>
<dbReference type="SUPFAM" id="SSF55781">
    <property type="entry name" value="GAF domain-like"/>
    <property type="match status" value="1"/>
</dbReference>
<dbReference type="RefSeq" id="WP_113958510.1">
    <property type="nucleotide sequence ID" value="NZ_QNRR01000003.1"/>
</dbReference>
<comment type="subcellular location">
    <subcellularLocation>
        <location evidence="1">Cell envelope</location>
    </subcellularLocation>
</comment>
<accession>A0A366HPG3</accession>
<dbReference type="Pfam" id="PF01590">
    <property type="entry name" value="GAF"/>
    <property type="match status" value="1"/>
</dbReference>
<dbReference type="Gene3D" id="2.40.50.100">
    <property type="match status" value="1"/>
</dbReference>
<dbReference type="Gene3D" id="2.40.30.170">
    <property type="match status" value="1"/>
</dbReference>
<dbReference type="Proteomes" id="UP000253426">
    <property type="component" value="Unassembled WGS sequence"/>
</dbReference>
<dbReference type="OrthoDB" id="9806939at2"/>
<keyword evidence="2" id="KW-0175">Coiled coil</keyword>
<dbReference type="PANTHER" id="PTHR32347">
    <property type="entry name" value="EFFLUX SYSTEM COMPONENT YKNX-RELATED"/>
    <property type="match status" value="1"/>
</dbReference>
<reference evidence="4 5" key="1">
    <citation type="submission" date="2018-06" db="EMBL/GenBank/DDBJ databases">
        <title>Genomic Encyclopedia of Type Strains, Phase IV (KMG-IV): sequencing the most valuable type-strain genomes for metagenomic binning, comparative biology and taxonomic classification.</title>
        <authorList>
            <person name="Goeker M."/>
        </authorList>
    </citation>
    <scope>NUCLEOTIDE SEQUENCE [LARGE SCALE GENOMIC DNA]</scope>
    <source>
        <strain evidence="4 5">DSM 25532</strain>
    </source>
</reference>
<dbReference type="GO" id="GO:0030313">
    <property type="term" value="C:cell envelope"/>
    <property type="evidence" value="ECO:0007669"/>
    <property type="project" value="UniProtKB-SubCell"/>
</dbReference>
<protein>
    <submittedName>
        <fullName evidence="4">Multidrug efflux pump subunit AcrA (Membrane-fusion protein)</fullName>
    </submittedName>
</protein>
<evidence type="ECO:0000256" key="1">
    <source>
        <dbReference type="ARBA" id="ARBA00004196"/>
    </source>
</evidence>
<dbReference type="Gene3D" id="3.30.450.40">
    <property type="match status" value="1"/>
</dbReference>
<name>A0A366HPG3_9BACT</name>
<comment type="caution">
    <text evidence="4">The sequence shown here is derived from an EMBL/GenBank/DDBJ whole genome shotgun (WGS) entry which is preliminary data.</text>
</comment>
<organism evidence="4 5">
    <name type="scientific">Roseimicrobium gellanilyticum</name>
    <dbReference type="NCBI Taxonomy" id="748857"/>
    <lineage>
        <taxon>Bacteria</taxon>
        <taxon>Pseudomonadati</taxon>
        <taxon>Verrucomicrobiota</taxon>
        <taxon>Verrucomicrobiia</taxon>
        <taxon>Verrucomicrobiales</taxon>
        <taxon>Verrucomicrobiaceae</taxon>
        <taxon>Roseimicrobium</taxon>
    </lineage>
</organism>
<dbReference type="InterPro" id="IPR029016">
    <property type="entry name" value="GAF-like_dom_sf"/>
</dbReference>
<proteinExistence type="predicted"/>
<dbReference type="InterPro" id="IPR050465">
    <property type="entry name" value="UPF0194_transport"/>
</dbReference>
<dbReference type="SUPFAM" id="SSF111369">
    <property type="entry name" value="HlyD-like secretion proteins"/>
    <property type="match status" value="1"/>
</dbReference>
<evidence type="ECO:0000256" key="2">
    <source>
        <dbReference type="ARBA" id="ARBA00023054"/>
    </source>
</evidence>
<feature type="domain" description="GAF" evidence="3">
    <location>
        <begin position="176"/>
        <end position="308"/>
    </location>
</feature>
<evidence type="ECO:0000313" key="4">
    <source>
        <dbReference type="EMBL" id="RBP45385.1"/>
    </source>
</evidence>
<dbReference type="InterPro" id="IPR003018">
    <property type="entry name" value="GAF"/>
</dbReference>
<evidence type="ECO:0000313" key="5">
    <source>
        <dbReference type="Proteomes" id="UP000253426"/>
    </source>
</evidence>
<keyword evidence="5" id="KW-1185">Reference proteome</keyword>
<gene>
    <name evidence="4" type="ORF">DES53_103383</name>
</gene>
<dbReference type="AlphaFoldDB" id="A0A366HPG3"/>
<sequence>MKSELTETAPTSGYESLAEFAGEPGIFWGRLCEYTRSRLQAESICLLVGGGAGSEFRVLAQSPPGAAKRIAQSGLTGELCNATSSEFSSLPGLLGRKYQALAFPAREGLPPLWMVAEIQADEAEESLRELVSKEARALADQYQSRRHAQRSEEKLLNLSQVMDLGLALGESNHFQEASLRLCNELAAPMRASRVSLAWLEGQDLKLCATSHGGRISAGSQEALALQQVMEEASDQDNEVCWPELSGTSVVSREHRKFSTAREGVSVTSVPLRHQQEVRGVVCLERAVEEGAWEHGELERVRLLSDLVAPRLENLHSRTGWIGKRSWRALRRKAAGWLGPDHTGMKLAVVCTCVTFLALALIRVDYKVKAPFILKTDAASLIAAPFPGYIEEASFHVGDMVKKGDVLVRLDKKELLLEEADTVALRNKSEREVRSNQGEGKLAQMLVAQSEMQQADAKLAVIRRRLQLTEITAPFDGVIVEGDLRERLSSPVQSGELLLKVVQIKDLFGQLQVDERDISYLSAGLEGDLAFASRPGEHYSVKVDRFEPVAEVRPEGTVFVLRAQVLGEPQAWWRPGMSGLCKISTEKRSLLWIGTHRLVEALRLWLWV</sequence>
<evidence type="ECO:0000259" key="3">
    <source>
        <dbReference type="Pfam" id="PF01590"/>
    </source>
</evidence>